<sequence length="411" mass="45957">MEALIEEQTSQIIPFFDLTTNTPVNITDSTTETLKTNVAEEHIATVIAKHLWTIVPPILLLLGTIGNVLTIVVFSRKAFRSTISIYLTLLAVSDTVVLYSGILRQWLYYLTEYDIRSYHIVTCKLLTWLIYTSLDISAWTIVAVTIERLISVYVPHKVKTFCTTKVCYFVLSFVIVACSLVNGHFLVGLELLEVAVDSFNCATNNAGYLTFLEDIWPWMDLCVYSLIPTGLIIVGNALLIRKVFFSTLQTQQSMSDKRQQLNRQKKMSSMTTMLISISILFLICTTPVSIHIILSSYLPSPTPEQKAEQSLIWCVENLLMYSGNAINFILYCFSGSRFRKEISAILKKSCCYVRGLRCRSNTSVRSKKTGSNHNTDVSGTISKTTSTTSVISSSDAVSVVGISFNTLPEQS</sequence>
<name>A0AAN8JPZ3_PATCE</name>
<feature type="transmembrane region" description="Helical" evidence="5">
    <location>
        <begin position="54"/>
        <end position="74"/>
    </location>
</feature>
<feature type="transmembrane region" description="Helical" evidence="5">
    <location>
        <begin position="128"/>
        <end position="146"/>
    </location>
</feature>
<dbReference type="AlphaFoldDB" id="A0AAN8JPZ3"/>
<evidence type="ECO:0000256" key="2">
    <source>
        <dbReference type="ARBA" id="ARBA00022692"/>
    </source>
</evidence>
<accession>A0AAN8JPZ3</accession>
<dbReference type="InterPro" id="IPR017452">
    <property type="entry name" value="GPCR_Rhodpsn_7TM"/>
</dbReference>
<feature type="domain" description="G-protein coupled receptors family 1 profile" evidence="6">
    <location>
        <begin position="66"/>
        <end position="331"/>
    </location>
</feature>
<feature type="transmembrane region" description="Helical" evidence="5">
    <location>
        <begin position="310"/>
        <end position="333"/>
    </location>
</feature>
<feature type="transmembrane region" description="Helical" evidence="5">
    <location>
        <begin position="215"/>
        <end position="239"/>
    </location>
</feature>
<evidence type="ECO:0000259" key="6">
    <source>
        <dbReference type="PROSITE" id="PS50262"/>
    </source>
</evidence>
<evidence type="ECO:0000313" key="8">
    <source>
        <dbReference type="Proteomes" id="UP001347796"/>
    </source>
</evidence>
<evidence type="ECO:0000256" key="5">
    <source>
        <dbReference type="SAM" id="Phobius"/>
    </source>
</evidence>
<dbReference type="PANTHER" id="PTHR46641">
    <property type="entry name" value="FMRFAMIDE RECEPTOR-RELATED"/>
    <property type="match status" value="1"/>
</dbReference>
<keyword evidence="4 5" id="KW-0472">Membrane</keyword>
<dbReference type="Gene3D" id="1.20.1070.10">
    <property type="entry name" value="Rhodopsin 7-helix transmembrane proteins"/>
    <property type="match status" value="1"/>
</dbReference>
<keyword evidence="8" id="KW-1185">Reference proteome</keyword>
<feature type="transmembrane region" description="Helical" evidence="5">
    <location>
        <begin position="273"/>
        <end position="298"/>
    </location>
</feature>
<evidence type="ECO:0000313" key="7">
    <source>
        <dbReference type="EMBL" id="KAK6177803.1"/>
    </source>
</evidence>
<dbReference type="PANTHER" id="PTHR46641:SF25">
    <property type="entry name" value="CNMAMIDE RECEPTOR-RELATED"/>
    <property type="match status" value="1"/>
</dbReference>
<organism evidence="7 8">
    <name type="scientific">Patella caerulea</name>
    <name type="common">Rayed Mediterranean limpet</name>
    <dbReference type="NCBI Taxonomy" id="87958"/>
    <lineage>
        <taxon>Eukaryota</taxon>
        <taxon>Metazoa</taxon>
        <taxon>Spiralia</taxon>
        <taxon>Lophotrochozoa</taxon>
        <taxon>Mollusca</taxon>
        <taxon>Gastropoda</taxon>
        <taxon>Patellogastropoda</taxon>
        <taxon>Patelloidea</taxon>
        <taxon>Patellidae</taxon>
        <taxon>Patella</taxon>
    </lineage>
</organism>
<gene>
    <name evidence="7" type="ORF">SNE40_015834</name>
</gene>
<dbReference type="InterPro" id="IPR000276">
    <property type="entry name" value="GPCR_Rhodpsn"/>
</dbReference>
<dbReference type="GO" id="GO:0016020">
    <property type="term" value="C:membrane"/>
    <property type="evidence" value="ECO:0007669"/>
    <property type="project" value="UniProtKB-SubCell"/>
</dbReference>
<comment type="caution">
    <text evidence="7">The sequence shown here is derived from an EMBL/GenBank/DDBJ whole genome shotgun (WGS) entry which is preliminary data.</text>
</comment>
<dbReference type="SUPFAM" id="SSF81321">
    <property type="entry name" value="Family A G protein-coupled receptor-like"/>
    <property type="match status" value="1"/>
</dbReference>
<keyword evidence="2 5" id="KW-0812">Transmembrane</keyword>
<dbReference type="PROSITE" id="PS50262">
    <property type="entry name" value="G_PROTEIN_RECEP_F1_2"/>
    <property type="match status" value="1"/>
</dbReference>
<feature type="transmembrane region" description="Helical" evidence="5">
    <location>
        <begin position="86"/>
        <end position="108"/>
    </location>
</feature>
<dbReference type="PRINTS" id="PR00237">
    <property type="entry name" value="GPCRRHODOPSN"/>
</dbReference>
<dbReference type="InterPro" id="IPR052954">
    <property type="entry name" value="GPCR-Ligand_Int"/>
</dbReference>
<evidence type="ECO:0000256" key="1">
    <source>
        <dbReference type="ARBA" id="ARBA00004370"/>
    </source>
</evidence>
<dbReference type="Proteomes" id="UP001347796">
    <property type="component" value="Unassembled WGS sequence"/>
</dbReference>
<feature type="transmembrane region" description="Helical" evidence="5">
    <location>
        <begin position="166"/>
        <end position="187"/>
    </location>
</feature>
<dbReference type="CDD" id="cd14978">
    <property type="entry name" value="7tmA_FMRFamide_R-like"/>
    <property type="match status" value="1"/>
</dbReference>
<dbReference type="EMBL" id="JAZGQO010000010">
    <property type="protein sequence ID" value="KAK6177803.1"/>
    <property type="molecule type" value="Genomic_DNA"/>
</dbReference>
<protein>
    <recommendedName>
        <fullName evidence="6">G-protein coupled receptors family 1 profile domain-containing protein</fullName>
    </recommendedName>
</protein>
<dbReference type="Pfam" id="PF00001">
    <property type="entry name" value="7tm_1"/>
    <property type="match status" value="1"/>
</dbReference>
<keyword evidence="3 5" id="KW-1133">Transmembrane helix</keyword>
<proteinExistence type="predicted"/>
<evidence type="ECO:0000256" key="3">
    <source>
        <dbReference type="ARBA" id="ARBA00022989"/>
    </source>
</evidence>
<comment type="subcellular location">
    <subcellularLocation>
        <location evidence="1">Membrane</location>
    </subcellularLocation>
</comment>
<dbReference type="GO" id="GO:0004930">
    <property type="term" value="F:G protein-coupled receptor activity"/>
    <property type="evidence" value="ECO:0007669"/>
    <property type="project" value="InterPro"/>
</dbReference>
<evidence type="ECO:0000256" key="4">
    <source>
        <dbReference type="ARBA" id="ARBA00023136"/>
    </source>
</evidence>
<reference evidence="7 8" key="1">
    <citation type="submission" date="2024-01" db="EMBL/GenBank/DDBJ databases">
        <title>The genome of the rayed Mediterranean limpet Patella caerulea (Linnaeus, 1758).</title>
        <authorList>
            <person name="Anh-Thu Weber A."/>
            <person name="Halstead-Nussloch G."/>
        </authorList>
    </citation>
    <scope>NUCLEOTIDE SEQUENCE [LARGE SCALE GENOMIC DNA]</scope>
    <source>
        <strain evidence="7">AATW-2023a</strain>
        <tissue evidence="7">Whole specimen</tissue>
    </source>
</reference>